<organism evidence="1">
    <name type="scientific">viral metagenome</name>
    <dbReference type="NCBI Taxonomy" id="1070528"/>
    <lineage>
        <taxon>unclassified sequences</taxon>
        <taxon>metagenomes</taxon>
        <taxon>organismal metagenomes</taxon>
    </lineage>
</organism>
<sequence>MTTLGMDEAGLMALTYLGTWTEVKNPVVTKVEEIRFWKRISDDDDSPDYSPVTAYQVSGRFDCAVLGEGEGYNRFMFIVERESRRVRGFFIRGGAKLSVLDG</sequence>
<accession>A0A6M3MCX6</accession>
<gene>
    <name evidence="1" type="ORF">MM171B00719_0013</name>
</gene>
<proteinExistence type="predicted"/>
<reference evidence="1" key="1">
    <citation type="submission" date="2020-03" db="EMBL/GenBank/DDBJ databases">
        <title>The deep terrestrial virosphere.</title>
        <authorList>
            <person name="Holmfeldt K."/>
            <person name="Nilsson E."/>
            <person name="Simone D."/>
            <person name="Lopez-Fernandez M."/>
            <person name="Wu X."/>
            <person name="de Brujin I."/>
            <person name="Lundin D."/>
            <person name="Andersson A."/>
            <person name="Bertilsson S."/>
            <person name="Dopson M."/>
        </authorList>
    </citation>
    <scope>NUCLEOTIDE SEQUENCE</scope>
    <source>
        <strain evidence="1">MM171B00719</strain>
    </source>
</reference>
<protein>
    <submittedName>
        <fullName evidence="1">Uncharacterized protein</fullName>
    </submittedName>
</protein>
<name>A0A6M3MCX6_9ZZZZ</name>
<dbReference type="AlphaFoldDB" id="A0A6M3MCX6"/>
<dbReference type="EMBL" id="MT143845">
    <property type="protein sequence ID" value="QJB03423.1"/>
    <property type="molecule type" value="Genomic_DNA"/>
</dbReference>
<evidence type="ECO:0000313" key="1">
    <source>
        <dbReference type="EMBL" id="QJB03423.1"/>
    </source>
</evidence>